<dbReference type="AlphaFoldDB" id="A0A1E3NFY1"/>
<dbReference type="EMBL" id="KV454005">
    <property type="protein sequence ID" value="ODQ45055.1"/>
    <property type="molecule type" value="Genomic_DNA"/>
</dbReference>
<evidence type="ECO:0000313" key="1">
    <source>
        <dbReference type="EMBL" id="ODQ45055.1"/>
    </source>
</evidence>
<gene>
    <name evidence="1" type="ORF">PICMEDRAFT_165221</name>
</gene>
<dbReference type="Proteomes" id="UP000094455">
    <property type="component" value="Unassembled WGS sequence"/>
</dbReference>
<organism evidence="1 2">
    <name type="scientific">Pichia membranifaciens NRRL Y-2026</name>
    <dbReference type="NCBI Taxonomy" id="763406"/>
    <lineage>
        <taxon>Eukaryota</taxon>
        <taxon>Fungi</taxon>
        <taxon>Dikarya</taxon>
        <taxon>Ascomycota</taxon>
        <taxon>Saccharomycotina</taxon>
        <taxon>Pichiomycetes</taxon>
        <taxon>Pichiales</taxon>
        <taxon>Pichiaceae</taxon>
        <taxon>Pichia</taxon>
    </lineage>
</organism>
<sequence>MARLLAFRPFQLATLLRAVWPSTRWPSLIFFSPPSFRSTPPLPAIVLTYCAFMSAGADFRFFWPIVGGNFFSPAAFGKTGGQHRKKAQLGSRFLSSAFRLPLGCDTSCLSKFCFSRVFAFTIFEFFNFFDFCELRLRERAAGQYSQYSREGEPSGGGG</sequence>
<evidence type="ECO:0000313" key="2">
    <source>
        <dbReference type="Proteomes" id="UP000094455"/>
    </source>
</evidence>
<reference evidence="1 2" key="1">
    <citation type="journal article" date="2016" name="Proc. Natl. Acad. Sci. U.S.A.">
        <title>Comparative genomics of biotechnologically important yeasts.</title>
        <authorList>
            <person name="Riley R."/>
            <person name="Haridas S."/>
            <person name="Wolfe K.H."/>
            <person name="Lopes M.R."/>
            <person name="Hittinger C.T."/>
            <person name="Goeker M."/>
            <person name="Salamov A.A."/>
            <person name="Wisecaver J.H."/>
            <person name="Long T.M."/>
            <person name="Calvey C.H."/>
            <person name="Aerts A.L."/>
            <person name="Barry K.W."/>
            <person name="Choi C."/>
            <person name="Clum A."/>
            <person name="Coughlan A.Y."/>
            <person name="Deshpande S."/>
            <person name="Douglass A.P."/>
            <person name="Hanson S.J."/>
            <person name="Klenk H.-P."/>
            <person name="LaButti K.M."/>
            <person name="Lapidus A."/>
            <person name="Lindquist E.A."/>
            <person name="Lipzen A.M."/>
            <person name="Meier-Kolthoff J.P."/>
            <person name="Ohm R.A."/>
            <person name="Otillar R.P."/>
            <person name="Pangilinan J.L."/>
            <person name="Peng Y."/>
            <person name="Rokas A."/>
            <person name="Rosa C.A."/>
            <person name="Scheuner C."/>
            <person name="Sibirny A.A."/>
            <person name="Slot J.C."/>
            <person name="Stielow J.B."/>
            <person name="Sun H."/>
            <person name="Kurtzman C.P."/>
            <person name="Blackwell M."/>
            <person name="Grigoriev I.V."/>
            <person name="Jeffries T.W."/>
        </authorList>
    </citation>
    <scope>NUCLEOTIDE SEQUENCE [LARGE SCALE GENOMIC DNA]</scope>
    <source>
        <strain evidence="1 2">NRRL Y-2026</strain>
    </source>
</reference>
<name>A0A1E3NFY1_9ASCO</name>
<accession>A0A1E3NFY1</accession>
<keyword evidence="2" id="KW-1185">Reference proteome</keyword>
<dbReference type="RefSeq" id="XP_019016168.1">
    <property type="nucleotide sequence ID" value="XM_019161240.1"/>
</dbReference>
<protein>
    <submittedName>
        <fullName evidence="1">Uncharacterized protein</fullName>
    </submittedName>
</protein>
<proteinExistence type="predicted"/>
<dbReference type="GeneID" id="30177927"/>